<evidence type="ECO:0000256" key="1">
    <source>
        <dbReference type="SAM" id="MobiDB-lite"/>
    </source>
</evidence>
<name>A0A1G2HQM5_9BACT</name>
<gene>
    <name evidence="2" type="ORF">A2730_02485</name>
</gene>
<sequence length="112" mass="13149">MPEDFPLQFYYNTEFQNNQNHLKKVILKECASEGISARSDSRPRRLTQSQQGNSAPFKSQSNIWKKTVYKTVFFHMREKWDVIQTWFWENISVAQSASTIPLLKKVNAISSF</sequence>
<evidence type="ECO:0000313" key="3">
    <source>
        <dbReference type="Proteomes" id="UP000176855"/>
    </source>
</evidence>
<organism evidence="2 3">
    <name type="scientific">Candidatus Staskawiczbacteria bacterium RIFCSPHIGHO2_01_FULL_39_25</name>
    <dbReference type="NCBI Taxonomy" id="1802202"/>
    <lineage>
        <taxon>Bacteria</taxon>
        <taxon>Candidatus Staskawicziibacteriota</taxon>
    </lineage>
</organism>
<comment type="caution">
    <text evidence="2">The sequence shown here is derived from an EMBL/GenBank/DDBJ whole genome shotgun (WGS) entry which is preliminary data.</text>
</comment>
<dbReference type="EMBL" id="MHOO01000004">
    <property type="protein sequence ID" value="OGZ64540.1"/>
    <property type="molecule type" value="Genomic_DNA"/>
</dbReference>
<dbReference type="Proteomes" id="UP000176855">
    <property type="component" value="Unassembled WGS sequence"/>
</dbReference>
<dbReference type="AlphaFoldDB" id="A0A1G2HQM5"/>
<evidence type="ECO:0000313" key="2">
    <source>
        <dbReference type="EMBL" id="OGZ64540.1"/>
    </source>
</evidence>
<feature type="compositionally biased region" description="Polar residues" evidence="1">
    <location>
        <begin position="46"/>
        <end position="59"/>
    </location>
</feature>
<proteinExistence type="predicted"/>
<reference evidence="2 3" key="1">
    <citation type="journal article" date="2016" name="Nat. Commun.">
        <title>Thousands of microbial genomes shed light on interconnected biogeochemical processes in an aquifer system.</title>
        <authorList>
            <person name="Anantharaman K."/>
            <person name="Brown C.T."/>
            <person name="Hug L.A."/>
            <person name="Sharon I."/>
            <person name="Castelle C.J."/>
            <person name="Probst A.J."/>
            <person name="Thomas B.C."/>
            <person name="Singh A."/>
            <person name="Wilkins M.J."/>
            <person name="Karaoz U."/>
            <person name="Brodie E.L."/>
            <person name="Williams K.H."/>
            <person name="Hubbard S.S."/>
            <person name="Banfield J.F."/>
        </authorList>
    </citation>
    <scope>NUCLEOTIDE SEQUENCE [LARGE SCALE GENOMIC DNA]</scope>
</reference>
<protein>
    <submittedName>
        <fullName evidence="2">Uncharacterized protein</fullName>
    </submittedName>
</protein>
<accession>A0A1G2HQM5</accession>
<feature type="region of interest" description="Disordered" evidence="1">
    <location>
        <begin position="35"/>
        <end position="59"/>
    </location>
</feature>